<evidence type="ECO:0000256" key="8">
    <source>
        <dbReference type="ARBA" id="ARBA00022827"/>
    </source>
</evidence>
<comment type="cofactor">
    <cofactor evidence="1 11">
        <name>FAD</name>
        <dbReference type="ChEBI" id="CHEBI:57692"/>
    </cofactor>
</comment>
<evidence type="ECO:0000256" key="2">
    <source>
        <dbReference type="ARBA" id="ARBA00004496"/>
    </source>
</evidence>
<evidence type="ECO:0000259" key="12">
    <source>
        <dbReference type="Pfam" id="PF01266"/>
    </source>
</evidence>
<evidence type="ECO:0000256" key="1">
    <source>
        <dbReference type="ARBA" id="ARBA00001974"/>
    </source>
</evidence>
<dbReference type="GO" id="GO:0046168">
    <property type="term" value="P:glycerol-3-phosphate catabolic process"/>
    <property type="evidence" value="ECO:0007669"/>
    <property type="project" value="TreeGrafter"/>
</dbReference>
<accession>A0A6S6P6U3</accession>
<evidence type="ECO:0000256" key="10">
    <source>
        <dbReference type="ARBA" id="ARBA00049055"/>
    </source>
</evidence>
<protein>
    <recommendedName>
        <fullName evidence="4 11">Glycerol-3-phosphate dehydrogenase</fullName>
        <ecNumber evidence="4 11">1.1.5.3</ecNumber>
    </recommendedName>
</protein>
<dbReference type="PRINTS" id="PR01001">
    <property type="entry name" value="FADG3PDH"/>
</dbReference>
<proteinExistence type="inferred from homology"/>
<dbReference type="FunFam" id="1.10.8.870:FF:000003">
    <property type="entry name" value="Glycerol-3-phosphate dehydrogenase"/>
    <property type="match status" value="1"/>
</dbReference>
<dbReference type="InterPro" id="IPR036188">
    <property type="entry name" value="FAD/NAD-bd_sf"/>
</dbReference>
<dbReference type="SUPFAM" id="SSF51905">
    <property type="entry name" value="FAD/NAD(P)-binding domain"/>
    <property type="match status" value="1"/>
</dbReference>
<evidence type="ECO:0000313" key="15">
    <source>
        <dbReference type="Proteomes" id="UP000515734"/>
    </source>
</evidence>
<keyword evidence="7" id="KW-0319">Glycerol metabolism</keyword>
<dbReference type="PROSITE" id="PS00978">
    <property type="entry name" value="FAD_G3PDH_2"/>
    <property type="match status" value="1"/>
</dbReference>
<gene>
    <name evidence="14" type="ORF">NIIDNTM18_31400</name>
</gene>
<evidence type="ECO:0000256" key="9">
    <source>
        <dbReference type="ARBA" id="ARBA00023002"/>
    </source>
</evidence>
<dbReference type="Pfam" id="PF16901">
    <property type="entry name" value="DAO_C"/>
    <property type="match status" value="1"/>
</dbReference>
<sequence>MATGELDVLVVGGGVVGAGTALDAVTRGLRVGLVEGRDYASGTSSRSSKLVHGGLRYLKQLDVPLVFEALRERSLILHTLAPHLARPVEFLYPLRRRFVDRAWVGLGVGVYDALGAGRGVPGHHRHLGKRRTMELFPGGRPDEVHGAVSFYEGQLDDARHTMTLARTAAGYGALCATSARVTGFLEESGRVVGAVVRDLETGGDVEVRAKRTIVAAGPWTEELQSLLGRQGPLQVHTSKGVHIVVPRAAIDAHTGIITETATSLLFVIPCPWSDEHWVIGTTDTSWNLDLAHPAASASDIDYILAQVNRLLATPVTRRDIVGVFAGLRPLLAGGTTQTSALSREHAVVSPADGLVLVTGGKYTTYRVMARDAVDAAFRGTRVDGSCTERLPLLGADGYHELWAARARLAGDTGLDVATVEHLLGRYGSAVTEIVALIAADPALAERVSPHRRYLRAEVVYAVTHEGALHLDDILTRRTRLSIETPDRGVEVAQQVAELVAPLLDWDGLRLRREVARYLARVQAELSAQRQPDDEAADAARLVAADLRDMVEI</sequence>
<dbReference type="EC" id="1.1.5.3" evidence="4 11"/>
<dbReference type="Gene3D" id="3.50.50.60">
    <property type="entry name" value="FAD/NAD(P)-binding domain"/>
    <property type="match status" value="1"/>
</dbReference>
<comment type="catalytic activity">
    <reaction evidence="10 11">
        <text>a quinone + sn-glycerol 3-phosphate = dihydroxyacetone phosphate + a quinol</text>
        <dbReference type="Rhea" id="RHEA:18977"/>
        <dbReference type="ChEBI" id="CHEBI:24646"/>
        <dbReference type="ChEBI" id="CHEBI:57597"/>
        <dbReference type="ChEBI" id="CHEBI:57642"/>
        <dbReference type="ChEBI" id="CHEBI:132124"/>
        <dbReference type="EC" id="1.1.5.3"/>
    </reaction>
</comment>
<evidence type="ECO:0000256" key="11">
    <source>
        <dbReference type="RuleBase" id="RU361217"/>
    </source>
</evidence>
<comment type="similarity">
    <text evidence="3 11">Belongs to the FAD-dependent glycerol-3-phosphate dehydrogenase family.</text>
</comment>
<dbReference type="EMBL" id="AP023287">
    <property type="protein sequence ID" value="BCI53862.1"/>
    <property type="molecule type" value="Genomic_DNA"/>
</dbReference>
<keyword evidence="5" id="KW-0963">Cytoplasm</keyword>
<evidence type="ECO:0000256" key="3">
    <source>
        <dbReference type="ARBA" id="ARBA00007330"/>
    </source>
</evidence>
<dbReference type="InterPro" id="IPR006076">
    <property type="entry name" value="FAD-dep_OxRdtase"/>
</dbReference>
<evidence type="ECO:0000256" key="4">
    <source>
        <dbReference type="ARBA" id="ARBA00013029"/>
    </source>
</evidence>
<keyword evidence="8" id="KW-0274">FAD</keyword>
<dbReference type="GO" id="GO:0006071">
    <property type="term" value="P:glycerol metabolic process"/>
    <property type="evidence" value="ECO:0007669"/>
    <property type="project" value="UniProtKB-KW"/>
</dbReference>
<dbReference type="Proteomes" id="UP000515734">
    <property type="component" value="Chromosome"/>
</dbReference>
<evidence type="ECO:0000256" key="5">
    <source>
        <dbReference type="ARBA" id="ARBA00022490"/>
    </source>
</evidence>
<feature type="domain" description="Alpha-glycerophosphate oxidase C-terminal" evidence="13">
    <location>
        <begin position="385"/>
        <end position="507"/>
    </location>
</feature>
<dbReference type="AlphaFoldDB" id="A0A6S6P6U3"/>
<keyword evidence="9 11" id="KW-0560">Oxidoreductase</keyword>
<feature type="domain" description="FAD dependent oxidoreductase" evidence="12">
    <location>
        <begin position="7"/>
        <end position="360"/>
    </location>
</feature>
<dbReference type="InterPro" id="IPR031656">
    <property type="entry name" value="DAO_C"/>
</dbReference>
<evidence type="ECO:0000313" key="14">
    <source>
        <dbReference type="EMBL" id="BCI53862.1"/>
    </source>
</evidence>
<evidence type="ECO:0000256" key="7">
    <source>
        <dbReference type="ARBA" id="ARBA00022798"/>
    </source>
</evidence>
<evidence type="ECO:0000256" key="6">
    <source>
        <dbReference type="ARBA" id="ARBA00022630"/>
    </source>
</evidence>
<dbReference type="InterPro" id="IPR038299">
    <property type="entry name" value="DAO_C_sf"/>
</dbReference>
<organism evidence="14 15">
    <name type="scientific">Mycolicibacterium litorale</name>
    <dbReference type="NCBI Taxonomy" id="758802"/>
    <lineage>
        <taxon>Bacteria</taxon>
        <taxon>Bacillati</taxon>
        <taxon>Actinomycetota</taxon>
        <taxon>Actinomycetes</taxon>
        <taxon>Mycobacteriales</taxon>
        <taxon>Mycobacteriaceae</taxon>
        <taxon>Mycolicibacterium</taxon>
    </lineage>
</organism>
<dbReference type="PROSITE" id="PS00977">
    <property type="entry name" value="FAD_G3PDH_1"/>
    <property type="match status" value="1"/>
</dbReference>
<dbReference type="GO" id="GO:0004368">
    <property type="term" value="F:glycerol-3-phosphate dehydrogenase (quinone) activity"/>
    <property type="evidence" value="ECO:0007669"/>
    <property type="project" value="UniProtKB-EC"/>
</dbReference>
<comment type="subcellular location">
    <subcellularLocation>
        <location evidence="2">Cytoplasm</location>
    </subcellularLocation>
</comment>
<reference evidence="14 15" key="1">
    <citation type="submission" date="2020-07" db="EMBL/GenBank/DDBJ databases">
        <title>Complete genome sequence of Mycolicibacterium litorale like strain isolated from cardiac implantable electronic device infection.</title>
        <authorList>
            <person name="Fukano H."/>
            <person name="Miyama H."/>
            <person name="Hoshino Y."/>
        </authorList>
    </citation>
    <scope>NUCLEOTIDE SEQUENCE [LARGE SCALE GENOMIC DNA]</scope>
    <source>
        <strain evidence="14 15">NIIDNTM18</strain>
    </source>
</reference>
<dbReference type="InterPro" id="IPR000447">
    <property type="entry name" value="G3P_DH_FAD-dep"/>
</dbReference>
<dbReference type="Gene3D" id="3.30.9.10">
    <property type="entry name" value="D-Amino Acid Oxidase, subunit A, domain 2"/>
    <property type="match status" value="1"/>
</dbReference>
<evidence type="ECO:0000259" key="13">
    <source>
        <dbReference type="Pfam" id="PF16901"/>
    </source>
</evidence>
<dbReference type="Gene3D" id="1.10.8.870">
    <property type="entry name" value="Alpha-glycerophosphate oxidase, cap domain"/>
    <property type="match status" value="1"/>
</dbReference>
<dbReference type="PANTHER" id="PTHR11985">
    <property type="entry name" value="GLYCEROL-3-PHOSPHATE DEHYDROGENASE"/>
    <property type="match status" value="1"/>
</dbReference>
<keyword evidence="6 11" id="KW-0285">Flavoprotein</keyword>
<dbReference type="GO" id="GO:0009331">
    <property type="term" value="C:glycerol-3-phosphate dehydrogenase (FAD) complex"/>
    <property type="evidence" value="ECO:0007669"/>
    <property type="project" value="UniProtKB-UniRule"/>
</dbReference>
<dbReference type="PANTHER" id="PTHR11985:SF31">
    <property type="entry name" value="GLYCEROL-3-PHOSPHATE DEHYDROGENASE 2"/>
    <property type="match status" value="1"/>
</dbReference>
<dbReference type="Pfam" id="PF01266">
    <property type="entry name" value="DAO"/>
    <property type="match status" value="1"/>
</dbReference>
<name>A0A6S6P6U3_9MYCO</name>